<name>A0A1F4Y4C5_9BACT</name>
<evidence type="ECO:0000313" key="3">
    <source>
        <dbReference type="Proteomes" id="UP000176568"/>
    </source>
</evidence>
<keyword evidence="1" id="KW-0472">Membrane</keyword>
<evidence type="ECO:0000256" key="1">
    <source>
        <dbReference type="SAM" id="Phobius"/>
    </source>
</evidence>
<feature type="transmembrane region" description="Helical" evidence="1">
    <location>
        <begin position="158"/>
        <end position="178"/>
    </location>
</feature>
<proteinExistence type="predicted"/>
<protein>
    <submittedName>
        <fullName evidence="2">Uncharacterized protein</fullName>
    </submittedName>
</protein>
<dbReference type="AlphaFoldDB" id="A0A1F4Y4C5"/>
<dbReference type="Proteomes" id="UP000176568">
    <property type="component" value="Unassembled WGS sequence"/>
</dbReference>
<comment type="caution">
    <text evidence="2">The sequence shown here is derived from an EMBL/GenBank/DDBJ whole genome shotgun (WGS) entry which is preliminary data.</text>
</comment>
<keyword evidence="1" id="KW-1133">Transmembrane helix</keyword>
<evidence type="ECO:0000313" key="2">
    <source>
        <dbReference type="EMBL" id="OGC88734.1"/>
    </source>
</evidence>
<sequence>MHTARNSLLILFAILLDILQAGISAGLFMMGAFPGTVGGAAGGCFIGAKVAGSVGCAIGGTVAGFAGSVVNVASAATLPFAVGLGFAVNFCISATLGVILVAWLWSLGMYKFGPGITGFIVELTPGLAVVPGWTMMTILCVVRKTAEEKKLVGSTGSLFTTFATTGIAGAGAFAAFAINQGTARRAREAGVFTQEEQDQNLAEKKQFVSTELKNIDGIRAKNQAYAA</sequence>
<dbReference type="STRING" id="1797247.A2419_03155"/>
<organism evidence="2 3">
    <name type="scientific">Candidatus Adlerbacteria bacterium RIFOXYC1_FULL_48_26</name>
    <dbReference type="NCBI Taxonomy" id="1797247"/>
    <lineage>
        <taxon>Bacteria</taxon>
        <taxon>Candidatus Adleribacteriota</taxon>
    </lineage>
</organism>
<feature type="transmembrane region" description="Helical" evidence="1">
    <location>
        <begin position="80"/>
        <end position="104"/>
    </location>
</feature>
<gene>
    <name evidence="2" type="ORF">A2419_03155</name>
</gene>
<dbReference type="EMBL" id="MEXB01000004">
    <property type="protein sequence ID" value="OGC88734.1"/>
    <property type="molecule type" value="Genomic_DNA"/>
</dbReference>
<keyword evidence="1" id="KW-0812">Transmembrane</keyword>
<reference evidence="2 3" key="1">
    <citation type="journal article" date="2016" name="Nat. Commun.">
        <title>Thousands of microbial genomes shed light on interconnected biogeochemical processes in an aquifer system.</title>
        <authorList>
            <person name="Anantharaman K."/>
            <person name="Brown C.T."/>
            <person name="Hug L.A."/>
            <person name="Sharon I."/>
            <person name="Castelle C.J."/>
            <person name="Probst A.J."/>
            <person name="Thomas B.C."/>
            <person name="Singh A."/>
            <person name="Wilkins M.J."/>
            <person name="Karaoz U."/>
            <person name="Brodie E.L."/>
            <person name="Williams K.H."/>
            <person name="Hubbard S.S."/>
            <person name="Banfield J.F."/>
        </authorList>
    </citation>
    <scope>NUCLEOTIDE SEQUENCE [LARGE SCALE GENOMIC DNA]</scope>
</reference>
<feature type="transmembrane region" description="Helical" evidence="1">
    <location>
        <begin position="116"/>
        <end position="138"/>
    </location>
</feature>
<accession>A0A1F4Y4C5</accession>